<reference evidence="2 3" key="1">
    <citation type="submission" date="2019-07" db="EMBL/GenBank/DDBJ databases">
        <authorList>
            <person name="Kim J.K."/>
            <person name="Cheong H.-M."/>
            <person name="Choi Y."/>
            <person name="Hwang K.J."/>
            <person name="Lee S."/>
            <person name="Choi C."/>
        </authorList>
    </citation>
    <scope>NUCLEOTIDE SEQUENCE [LARGE SCALE GENOMIC DNA]</scope>
    <source>
        <strain evidence="2 3">KS 22</strain>
    </source>
</reference>
<protein>
    <submittedName>
        <fullName evidence="2">FkbM family methyltransferase</fullName>
    </submittedName>
</protein>
<dbReference type="NCBIfam" id="TIGR01444">
    <property type="entry name" value="fkbM_fam"/>
    <property type="match status" value="1"/>
</dbReference>
<dbReference type="KEGG" id="cchl:FPL14_05885"/>
<dbReference type="GO" id="GO:0008168">
    <property type="term" value="F:methyltransferase activity"/>
    <property type="evidence" value="ECO:0007669"/>
    <property type="project" value="UniProtKB-KW"/>
</dbReference>
<evidence type="ECO:0000259" key="1">
    <source>
        <dbReference type="Pfam" id="PF05050"/>
    </source>
</evidence>
<dbReference type="PANTHER" id="PTHR34203:SF15">
    <property type="entry name" value="SLL1173 PROTEIN"/>
    <property type="match status" value="1"/>
</dbReference>
<feature type="domain" description="Methyltransferase FkbM" evidence="1">
    <location>
        <begin position="64"/>
        <end position="205"/>
    </location>
</feature>
<dbReference type="SUPFAM" id="SSF53335">
    <property type="entry name" value="S-adenosyl-L-methionine-dependent methyltransferases"/>
    <property type="match status" value="1"/>
</dbReference>
<sequence length="283" mass="31858">MARWKRGVCGIKKLIIDGTSHILFVDKNEHRGNWLWRQSGVTKRLVTSLWQSAASGFLPSTIIDVGANYGEIVFSALYVPKANIIAIEANRVLLPYLLKSASKHPNRKQMKIICALASDAEESDKTFYINRLSTGRSSAIPLSPRNMLETTVPSMRIDSLFHGMELSKERLLFKIDVEGYEYFVIRGMDNLLQGCESCIGIIECDSKYIRKSGIGLDEFLTFLQSAFNVFLPISAQQLLAFDPLTSSSLQQHFNSEIFHTDLLLVSPNLNIERLGFNVSLQTY</sequence>
<dbReference type="Proteomes" id="UP000515679">
    <property type="component" value="Chromosome"/>
</dbReference>
<dbReference type="InterPro" id="IPR029063">
    <property type="entry name" value="SAM-dependent_MTases_sf"/>
</dbReference>
<gene>
    <name evidence="2" type="ORF">FPL14_05885</name>
</gene>
<dbReference type="PANTHER" id="PTHR34203">
    <property type="entry name" value="METHYLTRANSFERASE, FKBM FAMILY PROTEIN"/>
    <property type="match status" value="1"/>
</dbReference>
<organism evidence="2 3">
    <name type="scientific">Cohnella cholangitidis</name>
    <dbReference type="NCBI Taxonomy" id="2598458"/>
    <lineage>
        <taxon>Bacteria</taxon>
        <taxon>Bacillati</taxon>
        <taxon>Bacillota</taxon>
        <taxon>Bacilli</taxon>
        <taxon>Bacillales</taxon>
        <taxon>Paenibacillaceae</taxon>
        <taxon>Cohnella</taxon>
    </lineage>
</organism>
<evidence type="ECO:0000313" key="2">
    <source>
        <dbReference type="EMBL" id="QMV40786.1"/>
    </source>
</evidence>
<dbReference type="Gene3D" id="3.40.50.150">
    <property type="entry name" value="Vaccinia Virus protein VP39"/>
    <property type="match status" value="1"/>
</dbReference>
<dbReference type="AlphaFoldDB" id="A0A7G5BV02"/>
<keyword evidence="2" id="KW-0489">Methyltransferase</keyword>
<dbReference type="EMBL" id="CP041969">
    <property type="protein sequence ID" value="QMV40786.1"/>
    <property type="molecule type" value="Genomic_DNA"/>
</dbReference>
<accession>A0A7G5BV02</accession>
<dbReference type="GO" id="GO:0032259">
    <property type="term" value="P:methylation"/>
    <property type="evidence" value="ECO:0007669"/>
    <property type="project" value="UniProtKB-KW"/>
</dbReference>
<proteinExistence type="predicted"/>
<keyword evidence="2" id="KW-0808">Transferase</keyword>
<evidence type="ECO:0000313" key="3">
    <source>
        <dbReference type="Proteomes" id="UP000515679"/>
    </source>
</evidence>
<name>A0A7G5BV02_9BACL</name>
<dbReference type="InterPro" id="IPR006342">
    <property type="entry name" value="FkbM_mtfrase"/>
</dbReference>
<dbReference type="Pfam" id="PF05050">
    <property type="entry name" value="Methyltransf_21"/>
    <property type="match status" value="1"/>
</dbReference>
<keyword evidence="3" id="KW-1185">Reference proteome</keyword>
<dbReference type="InterPro" id="IPR052514">
    <property type="entry name" value="SAM-dependent_MTase"/>
</dbReference>